<dbReference type="Gene3D" id="3.40.50.2300">
    <property type="match status" value="1"/>
</dbReference>
<dbReference type="PANTHER" id="PTHR48111">
    <property type="entry name" value="REGULATOR OF RPOS"/>
    <property type="match status" value="1"/>
</dbReference>
<dbReference type="OrthoDB" id="9790442at2"/>
<dbReference type="AlphaFoldDB" id="A0A248TEL9"/>
<evidence type="ECO:0000313" key="12">
    <source>
        <dbReference type="Proteomes" id="UP000215137"/>
    </source>
</evidence>
<dbReference type="GO" id="GO:0032993">
    <property type="term" value="C:protein-DNA complex"/>
    <property type="evidence" value="ECO:0007669"/>
    <property type="project" value="TreeGrafter"/>
</dbReference>
<evidence type="ECO:0000256" key="4">
    <source>
        <dbReference type="ARBA" id="ARBA00023015"/>
    </source>
</evidence>
<proteinExistence type="predicted"/>
<sequence>MRKILLVDDEMRMLDLLDLYLSQNGFSCIKKTSGACALNYMEDHAIELVIIDVMMPDMDGWDLCQLIKQQSDVPIIMLTAKGSKPDVVKGLTIGADDYIAKPFDEEELIARIEAVLRRTKSTGSEIIFKELQLNKESYDFYYQKKKIPVTQKEFVLLELFLSHQNHVFSREHLITKIWGYGVYIEDRTVDSHIRNIREKLREVDFPIDQHLQTVWGIGYKWVS</sequence>
<dbReference type="SMART" id="SM00862">
    <property type="entry name" value="Trans_reg_C"/>
    <property type="match status" value="1"/>
</dbReference>
<dbReference type="InterPro" id="IPR036388">
    <property type="entry name" value="WH-like_DNA-bd_sf"/>
</dbReference>
<gene>
    <name evidence="11" type="ORF">CKF48_04325</name>
</gene>
<dbReference type="GO" id="GO:0006355">
    <property type="term" value="P:regulation of DNA-templated transcription"/>
    <property type="evidence" value="ECO:0007669"/>
    <property type="project" value="InterPro"/>
</dbReference>
<evidence type="ECO:0000256" key="6">
    <source>
        <dbReference type="ARBA" id="ARBA00023163"/>
    </source>
</evidence>
<keyword evidence="12" id="KW-1185">Reference proteome</keyword>
<dbReference type="KEGG" id="bko:CKF48_04325"/>
<evidence type="ECO:0000256" key="8">
    <source>
        <dbReference type="PROSITE-ProRule" id="PRU01091"/>
    </source>
</evidence>
<dbReference type="InterPro" id="IPR001789">
    <property type="entry name" value="Sig_transdc_resp-reg_receiver"/>
</dbReference>
<evidence type="ECO:0000256" key="7">
    <source>
        <dbReference type="PROSITE-ProRule" id="PRU00169"/>
    </source>
</evidence>
<dbReference type="SMART" id="SM00448">
    <property type="entry name" value="REC"/>
    <property type="match status" value="1"/>
</dbReference>
<dbReference type="Pfam" id="PF00486">
    <property type="entry name" value="Trans_reg_C"/>
    <property type="match status" value="1"/>
</dbReference>
<dbReference type="GeneID" id="97215053"/>
<dbReference type="Proteomes" id="UP000215137">
    <property type="component" value="Chromosome"/>
</dbReference>
<dbReference type="RefSeq" id="WP_095370188.1">
    <property type="nucleotide sequence ID" value="NZ_CANMJM010000006.1"/>
</dbReference>
<dbReference type="InterPro" id="IPR011006">
    <property type="entry name" value="CheY-like_superfamily"/>
</dbReference>
<dbReference type="Gene3D" id="6.10.250.690">
    <property type="match status" value="1"/>
</dbReference>
<dbReference type="PANTHER" id="PTHR48111:SF73">
    <property type="entry name" value="ALKALINE PHOSPHATASE SYNTHESIS TRANSCRIPTIONAL REGULATORY PROTEIN PHOP"/>
    <property type="match status" value="1"/>
</dbReference>
<name>A0A248TEL9_9BACI</name>
<dbReference type="PROSITE" id="PS51755">
    <property type="entry name" value="OMPR_PHOB"/>
    <property type="match status" value="1"/>
</dbReference>
<keyword evidence="4" id="KW-0805">Transcription regulation</keyword>
<evidence type="ECO:0000256" key="2">
    <source>
        <dbReference type="ARBA" id="ARBA00022553"/>
    </source>
</evidence>
<dbReference type="SUPFAM" id="SSF46894">
    <property type="entry name" value="C-terminal effector domain of the bipartite response regulators"/>
    <property type="match status" value="1"/>
</dbReference>
<dbReference type="Pfam" id="PF00072">
    <property type="entry name" value="Response_reg"/>
    <property type="match status" value="1"/>
</dbReference>
<evidence type="ECO:0000259" key="9">
    <source>
        <dbReference type="PROSITE" id="PS50110"/>
    </source>
</evidence>
<dbReference type="InterPro" id="IPR039420">
    <property type="entry name" value="WalR-like"/>
</dbReference>
<dbReference type="SUPFAM" id="SSF52172">
    <property type="entry name" value="CheY-like"/>
    <property type="match status" value="1"/>
</dbReference>
<feature type="DNA-binding region" description="OmpR/PhoB-type" evidence="8">
    <location>
        <begin position="123"/>
        <end position="223"/>
    </location>
</feature>
<feature type="domain" description="OmpR/PhoB-type" evidence="10">
    <location>
        <begin position="123"/>
        <end position="223"/>
    </location>
</feature>
<keyword evidence="2 7" id="KW-0597">Phosphoprotein</keyword>
<dbReference type="InterPro" id="IPR016032">
    <property type="entry name" value="Sig_transdc_resp-reg_C-effctor"/>
</dbReference>
<dbReference type="GO" id="GO:0000156">
    <property type="term" value="F:phosphorelay response regulator activity"/>
    <property type="evidence" value="ECO:0007669"/>
    <property type="project" value="TreeGrafter"/>
</dbReference>
<organism evidence="11 12">
    <name type="scientific">Cytobacillus kochii</name>
    <dbReference type="NCBI Taxonomy" id="859143"/>
    <lineage>
        <taxon>Bacteria</taxon>
        <taxon>Bacillati</taxon>
        <taxon>Bacillota</taxon>
        <taxon>Bacilli</taxon>
        <taxon>Bacillales</taxon>
        <taxon>Bacillaceae</taxon>
        <taxon>Cytobacillus</taxon>
    </lineage>
</organism>
<evidence type="ECO:0000313" key="11">
    <source>
        <dbReference type="EMBL" id="ASV66613.1"/>
    </source>
</evidence>
<dbReference type="CDD" id="cd00383">
    <property type="entry name" value="trans_reg_C"/>
    <property type="match status" value="1"/>
</dbReference>
<dbReference type="GO" id="GO:0000976">
    <property type="term" value="F:transcription cis-regulatory region binding"/>
    <property type="evidence" value="ECO:0007669"/>
    <property type="project" value="TreeGrafter"/>
</dbReference>
<feature type="modified residue" description="4-aspartylphosphate" evidence="7">
    <location>
        <position position="52"/>
    </location>
</feature>
<dbReference type="InterPro" id="IPR001867">
    <property type="entry name" value="OmpR/PhoB-type_DNA-bd"/>
</dbReference>
<evidence type="ECO:0000256" key="3">
    <source>
        <dbReference type="ARBA" id="ARBA00023012"/>
    </source>
</evidence>
<dbReference type="EMBL" id="CP022983">
    <property type="protein sequence ID" value="ASV66613.1"/>
    <property type="molecule type" value="Genomic_DNA"/>
</dbReference>
<feature type="domain" description="Response regulatory" evidence="9">
    <location>
        <begin position="3"/>
        <end position="116"/>
    </location>
</feature>
<dbReference type="GO" id="GO:0005829">
    <property type="term" value="C:cytosol"/>
    <property type="evidence" value="ECO:0007669"/>
    <property type="project" value="TreeGrafter"/>
</dbReference>
<comment type="subcellular location">
    <subcellularLocation>
        <location evidence="1">Cytoplasm</location>
    </subcellularLocation>
</comment>
<dbReference type="FunFam" id="3.40.50.2300:FF:000001">
    <property type="entry name" value="DNA-binding response regulator PhoB"/>
    <property type="match status" value="1"/>
</dbReference>
<keyword evidence="6" id="KW-0804">Transcription</keyword>
<protein>
    <submittedName>
        <fullName evidence="11">DNA-binding response regulator</fullName>
    </submittedName>
</protein>
<dbReference type="PROSITE" id="PS50110">
    <property type="entry name" value="RESPONSE_REGULATORY"/>
    <property type="match status" value="1"/>
</dbReference>
<evidence type="ECO:0000259" key="10">
    <source>
        <dbReference type="PROSITE" id="PS51755"/>
    </source>
</evidence>
<keyword evidence="3" id="KW-0902">Two-component regulatory system</keyword>
<evidence type="ECO:0000256" key="1">
    <source>
        <dbReference type="ARBA" id="ARBA00004496"/>
    </source>
</evidence>
<keyword evidence="5 8" id="KW-0238">DNA-binding</keyword>
<reference evidence="11 12" key="1">
    <citation type="submission" date="2017-08" db="EMBL/GenBank/DDBJ databases">
        <title>Complete Genome Sequence of Bacillus kochii Oregon-R-modENCODE STRAIN BDGP4, isolated from Drosophila melanogaster gut.</title>
        <authorList>
            <person name="Wan K.H."/>
            <person name="Yu C."/>
            <person name="Park S."/>
            <person name="Hammonds A.S."/>
            <person name="Booth B.W."/>
            <person name="Celniker S.E."/>
        </authorList>
    </citation>
    <scope>NUCLEOTIDE SEQUENCE [LARGE SCALE GENOMIC DNA]</scope>
    <source>
        <strain evidence="11 12">BDGP4</strain>
    </source>
</reference>
<dbReference type="Gene3D" id="1.10.10.10">
    <property type="entry name" value="Winged helix-like DNA-binding domain superfamily/Winged helix DNA-binding domain"/>
    <property type="match status" value="1"/>
</dbReference>
<accession>A0A248TEL9</accession>
<evidence type="ECO:0000256" key="5">
    <source>
        <dbReference type="ARBA" id="ARBA00023125"/>
    </source>
</evidence>